<dbReference type="PIRSF" id="PIRSF037112">
    <property type="entry name" value="Antirestriction_ArdC"/>
    <property type="match status" value="1"/>
</dbReference>
<feature type="domain" description="N-terminal" evidence="1">
    <location>
        <begin position="7"/>
        <end position="120"/>
    </location>
</feature>
<dbReference type="STRING" id="311180.SAMN04488050_115101"/>
<dbReference type="GO" id="GO:0003697">
    <property type="term" value="F:single-stranded DNA binding"/>
    <property type="evidence" value="ECO:0007669"/>
    <property type="project" value="InterPro"/>
</dbReference>
<evidence type="ECO:0000313" key="3">
    <source>
        <dbReference type="EMBL" id="SFT21711.1"/>
    </source>
</evidence>
<name>A0A1I6W7K9_9RHOB</name>
<feature type="domain" description="Polyvalent protein metallopeptidase" evidence="2">
    <location>
        <begin position="149"/>
        <end position="271"/>
    </location>
</feature>
<reference evidence="4" key="1">
    <citation type="submission" date="2016-10" db="EMBL/GenBank/DDBJ databases">
        <authorList>
            <person name="Varghese N."/>
            <person name="Submissions S."/>
        </authorList>
    </citation>
    <scope>NUCLEOTIDE SEQUENCE [LARGE SCALE GENOMIC DNA]</scope>
    <source>
        <strain evidence="4">DSM 26894</strain>
    </source>
</reference>
<keyword evidence="4" id="KW-1185">Reference proteome</keyword>
<dbReference type="InterPro" id="IPR017113">
    <property type="entry name" value="Antirestriction_ArdC"/>
</dbReference>
<evidence type="ECO:0000259" key="1">
    <source>
        <dbReference type="Pfam" id="PF08401"/>
    </source>
</evidence>
<dbReference type="Pfam" id="PF18818">
    <property type="entry name" value="MPTase-PolyVal"/>
    <property type="match status" value="1"/>
</dbReference>
<evidence type="ECO:0000259" key="2">
    <source>
        <dbReference type="Pfam" id="PF18818"/>
    </source>
</evidence>
<dbReference type="RefSeq" id="WP_092430625.1">
    <property type="nucleotide sequence ID" value="NZ_FNCL01000021.1"/>
</dbReference>
<dbReference type="AlphaFoldDB" id="A0A1I6W7K9"/>
<dbReference type="EMBL" id="FOZW01000015">
    <property type="protein sequence ID" value="SFT21711.1"/>
    <property type="molecule type" value="Genomic_DNA"/>
</dbReference>
<dbReference type="OrthoDB" id="9792687at2"/>
<proteinExistence type="predicted"/>
<gene>
    <name evidence="3" type="ORF">SAMN04488050_115101</name>
</gene>
<protein>
    <submittedName>
        <fullName evidence="3">Antirestriction protein ArdC</fullName>
    </submittedName>
</protein>
<sequence length="294" mass="31888">MAKSDFDIYQHVTDQIIEAMEAGTAPWRQPWSGGGQAGQFPLRSSGEPYRGINVLMLWLAAQSNGFASAHWFTFRQAKDLGAHVRKGSKSSTVVKYGTIARENDAGDEVTIPYARAYRVFNADQIEGLPDHYYGVPEVQEDLGTQALPAVDAFFAAIGAKITYGGDRACYIPSEDRIQMPPVSAFISPEAHAATLCHEGIHWSGHRSRLDRFKLGSTNADYAREELIAEIGSCFLGAKIGIEPTIEEAASYLEDWLKALKEDKRAIFRAASAAQKAADFLIAAAEAGGSKAVAA</sequence>
<dbReference type="InterPro" id="IPR041459">
    <property type="entry name" value="MPTase-PolyVal"/>
</dbReference>
<evidence type="ECO:0000313" key="4">
    <source>
        <dbReference type="Proteomes" id="UP000199392"/>
    </source>
</evidence>
<dbReference type="InterPro" id="IPR013610">
    <property type="entry name" value="ArdC_N"/>
</dbReference>
<accession>A0A1I6W7K9</accession>
<dbReference type="Proteomes" id="UP000199392">
    <property type="component" value="Unassembled WGS sequence"/>
</dbReference>
<dbReference type="Pfam" id="PF08401">
    <property type="entry name" value="ArdcN"/>
    <property type="match status" value="1"/>
</dbReference>
<organism evidence="3 4">
    <name type="scientific">Alloyangia pacifica</name>
    <dbReference type="NCBI Taxonomy" id="311180"/>
    <lineage>
        <taxon>Bacteria</taxon>
        <taxon>Pseudomonadati</taxon>
        <taxon>Pseudomonadota</taxon>
        <taxon>Alphaproteobacteria</taxon>
        <taxon>Rhodobacterales</taxon>
        <taxon>Roseobacteraceae</taxon>
        <taxon>Alloyangia</taxon>
    </lineage>
</organism>